<reference evidence="3 4" key="1">
    <citation type="submission" date="2020-02" db="EMBL/GenBank/DDBJ databases">
        <title>Integrative conjugative elements (ICEs) and plasmids drive adaptation of Pseudomonas nitroreducens strain HBP1 to wastewater environment.</title>
        <authorList>
            <person name="Sentchilo V."/>
            <person name="Carraro N."/>
            <person name="Bertelli C."/>
            <person name="van der Meer J.R."/>
        </authorList>
    </citation>
    <scope>NUCLEOTIDE SEQUENCE [LARGE SCALE GENOMIC DNA]</scope>
    <source>
        <strain evidence="3 4">HBP1</strain>
    </source>
</reference>
<proteinExistence type="inferred from homology"/>
<keyword evidence="2" id="KW-0732">Signal</keyword>
<evidence type="ECO:0000256" key="2">
    <source>
        <dbReference type="SAM" id="SignalP"/>
    </source>
</evidence>
<sequence>MRRLLCLLLCLCWLPVAFLSMAVPAAAAADKPARTLAGVPGEIQVVSEVWVNYTQADGRGLAWDLLRAIYEPEGVRLKLRSEPYVRSVGLVQRAEADAWVGSYRHEIDNIIYPRWPYDVDPIGALGLNTSPQPTLATLDRYRLAWMRGYAFDRYLDHLKQRNELQRRSSALPMLDGHRIDYFIDARPELEEMIEAKGVDASVYHITDVGSIPLYLGFANNDRGRALAKLYDSRMQALYRSGELERIFARWHWPYAPLKPLLPPKE</sequence>
<feature type="signal peptide" evidence="2">
    <location>
        <begin position="1"/>
        <end position="22"/>
    </location>
</feature>
<dbReference type="GeneID" id="300410632"/>
<evidence type="ECO:0000256" key="1">
    <source>
        <dbReference type="ARBA" id="ARBA00010333"/>
    </source>
</evidence>
<feature type="chain" id="PRO_5028929679" evidence="2">
    <location>
        <begin position="23"/>
        <end position="265"/>
    </location>
</feature>
<dbReference type="Proteomes" id="UP000501063">
    <property type="component" value="Chromosome"/>
</dbReference>
<accession>A0A6G6IQH2</accession>
<name>A0A6G6IQH2_PSENT</name>
<dbReference type="SUPFAM" id="SSF53850">
    <property type="entry name" value="Periplasmic binding protein-like II"/>
    <property type="match status" value="1"/>
</dbReference>
<dbReference type="PANTHER" id="PTHR35936">
    <property type="entry name" value="MEMBRANE-BOUND LYTIC MUREIN TRANSGLYCOSYLASE F"/>
    <property type="match status" value="1"/>
</dbReference>
<dbReference type="Gene3D" id="3.40.190.10">
    <property type="entry name" value="Periplasmic binding protein-like II"/>
    <property type="match status" value="2"/>
</dbReference>
<evidence type="ECO:0000313" key="4">
    <source>
        <dbReference type="Proteomes" id="UP000501063"/>
    </source>
</evidence>
<dbReference type="RefSeq" id="WP_024764006.1">
    <property type="nucleotide sequence ID" value="NZ_CP049140.1"/>
</dbReference>
<dbReference type="AlphaFoldDB" id="A0A6G6IQH2"/>
<protein>
    <submittedName>
        <fullName evidence="3">Amino acid ABC transporter substrate-binding protein</fullName>
    </submittedName>
</protein>
<dbReference type="EMBL" id="CP049140">
    <property type="protein sequence ID" value="QIE85446.1"/>
    <property type="molecule type" value="Genomic_DNA"/>
</dbReference>
<dbReference type="PANTHER" id="PTHR35936:SF6">
    <property type="entry name" value="AMINO ACID ABC TRANSPORTER SUBSTRATE-BINDING PAAT FAMILY PROTEIN"/>
    <property type="match status" value="1"/>
</dbReference>
<dbReference type="KEGG" id="pnt:G5B91_03850"/>
<comment type="similarity">
    <text evidence="1">Belongs to the bacterial solute-binding protein 3 family.</text>
</comment>
<evidence type="ECO:0000313" key="3">
    <source>
        <dbReference type="EMBL" id="QIE85446.1"/>
    </source>
</evidence>
<organism evidence="3 4">
    <name type="scientific">Pseudomonas nitroreducens</name>
    <dbReference type="NCBI Taxonomy" id="46680"/>
    <lineage>
        <taxon>Bacteria</taxon>
        <taxon>Pseudomonadati</taxon>
        <taxon>Pseudomonadota</taxon>
        <taxon>Gammaproteobacteria</taxon>
        <taxon>Pseudomonadales</taxon>
        <taxon>Pseudomonadaceae</taxon>
        <taxon>Pseudomonas</taxon>
    </lineage>
</organism>
<gene>
    <name evidence="3" type="ORF">G5B91_03850</name>
</gene>